<keyword evidence="1" id="KW-0732">Signal</keyword>
<accession>A0A485B4B3</accession>
<keyword evidence="2" id="KW-0418">Kinase</keyword>
<reference evidence="2 3" key="1">
    <citation type="submission" date="2019-03" db="EMBL/GenBank/DDBJ databases">
        <authorList>
            <consortium name="Pathogen Informatics"/>
        </authorList>
    </citation>
    <scope>NUCLEOTIDE SEQUENCE [LARGE SCALE GENOMIC DNA]</scope>
    <source>
        <strain evidence="2 3">NCTC12998</strain>
    </source>
</reference>
<evidence type="ECO:0000313" key="3">
    <source>
        <dbReference type="Proteomes" id="UP000345637"/>
    </source>
</evidence>
<dbReference type="EMBL" id="CAADJE010000023">
    <property type="protein sequence ID" value="VFS67850.1"/>
    <property type="molecule type" value="Genomic_DNA"/>
</dbReference>
<dbReference type="EC" id="2.7.2.11" evidence="2"/>
<sequence length="88" mass="9248">MSTALMMPCAPSPAIAFPAWAPAVWETKLQAADVRLSCPVSTLIIAAGNRPGVIADVMESVSVGTRFHAQESPLENRKTLDLRCPAGG</sequence>
<evidence type="ECO:0000313" key="2">
    <source>
        <dbReference type="EMBL" id="VFS67850.1"/>
    </source>
</evidence>
<dbReference type="AlphaFoldDB" id="A0A485B4B3"/>
<organism evidence="2 3">
    <name type="scientific">Raoultella planticola</name>
    <name type="common">Klebsiella planticola</name>
    <dbReference type="NCBI Taxonomy" id="575"/>
    <lineage>
        <taxon>Bacteria</taxon>
        <taxon>Pseudomonadati</taxon>
        <taxon>Pseudomonadota</taxon>
        <taxon>Gammaproteobacteria</taxon>
        <taxon>Enterobacterales</taxon>
        <taxon>Enterobacteriaceae</taxon>
        <taxon>Klebsiella/Raoultella group</taxon>
        <taxon>Raoultella</taxon>
    </lineage>
</organism>
<protein>
    <submittedName>
        <fullName evidence="2">Glutamate 5-kinase</fullName>
        <ecNumber evidence="2">2.7.2.11</ecNumber>
    </submittedName>
</protein>
<evidence type="ECO:0000256" key="1">
    <source>
        <dbReference type="SAM" id="SignalP"/>
    </source>
</evidence>
<name>A0A485B4B3_RAOPL</name>
<dbReference type="Proteomes" id="UP000345637">
    <property type="component" value="Unassembled WGS sequence"/>
</dbReference>
<keyword evidence="2" id="KW-0808">Transferase</keyword>
<gene>
    <name evidence="2" type="primary">proB_2</name>
    <name evidence="2" type="ORF">NCTC12998_03436</name>
</gene>
<feature type="signal peptide" evidence="1">
    <location>
        <begin position="1"/>
        <end position="16"/>
    </location>
</feature>
<dbReference type="Gene3D" id="3.40.1160.10">
    <property type="entry name" value="Acetylglutamate kinase-like"/>
    <property type="match status" value="1"/>
</dbReference>
<proteinExistence type="predicted"/>
<dbReference type="GO" id="GO:0004349">
    <property type="term" value="F:glutamate 5-kinase activity"/>
    <property type="evidence" value="ECO:0007669"/>
    <property type="project" value="UniProtKB-EC"/>
</dbReference>
<feature type="chain" id="PRO_5019800450" evidence="1">
    <location>
        <begin position="17"/>
        <end position="88"/>
    </location>
</feature>
<dbReference type="InterPro" id="IPR036393">
    <property type="entry name" value="AceGlu_kinase-like_sf"/>
</dbReference>